<evidence type="ECO:0000256" key="1">
    <source>
        <dbReference type="SAM" id="MobiDB-lite"/>
    </source>
</evidence>
<dbReference type="EMBL" id="WNWS01000028">
    <property type="protein sequence ID" value="KAE9986579.1"/>
    <property type="molecule type" value="Genomic_DNA"/>
</dbReference>
<protein>
    <submittedName>
        <fullName evidence="2">Uncharacterized protein</fullName>
    </submittedName>
</protein>
<feature type="region of interest" description="Disordered" evidence="1">
    <location>
        <begin position="1"/>
        <end position="20"/>
    </location>
</feature>
<comment type="caution">
    <text evidence="2">The sequence shown here is derived from an EMBL/GenBank/DDBJ whole genome shotgun (WGS) entry which is preliminary data.</text>
</comment>
<evidence type="ECO:0000313" key="3">
    <source>
        <dbReference type="Proteomes" id="UP000447873"/>
    </source>
</evidence>
<dbReference type="Gene3D" id="3.30.559.10">
    <property type="entry name" value="Chloramphenicol acetyltransferase-like domain"/>
    <property type="match status" value="2"/>
</dbReference>
<reference evidence="2 3" key="1">
    <citation type="submission" date="2018-12" db="EMBL/GenBank/DDBJ databases">
        <title>Venturia inaequalis Genome Resource.</title>
        <authorList>
            <person name="Lichtner F.J."/>
        </authorList>
    </citation>
    <scope>NUCLEOTIDE SEQUENCE [LARGE SCALE GENOMIC DNA]</scope>
    <source>
        <strain evidence="2 3">120213</strain>
    </source>
</reference>
<proteinExistence type="predicted"/>
<name>A0A8H3VCP2_VENIN</name>
<organism evidence="2 3">
    <name type="scientific">Venturia inaequalis</name>
    <name type="common">Apple scab fungus</name>
    <dbReference type="NCBI Taxonomy" id="5025"/>
    <lineage>
        <taxon>Eukaryota</taxon>
        <taxon>Fungi</taxon>
        <taxon>Dikarya</taxon>
        <taxon>Ascomycota</taxon>
        <taxon>Pezizomycotina</taxon>
        <taxon>Dothideomycetes</taxon>
        <taxon>Pleosporomycetidae</taxon>
        <taxon>Venturiales</taxon>
        <taxon>Venturiaceae</taxon>
        <taxon>Venturia</taxon>
    </lineage>
</organism>
<evidence type="ECO:0000313" key="2">
    <source>
        <dbReference type="EMBL" id="KAE9986579.1"/>
    </source>
</evidence>
<gene>
    <name evidence="2" type="ORF">EG328_005188</name>
</gene>
<dbReference type="AlphaFoldDB" id="A0A8H3VCP2"/>
<sequence length="491" mass="54771">MDRIRRLLGSSPPPPPTRAERIETDDVYPIYKADQSKQLRELLMIWTLKFNDVLDPGLLQTSLTELLEIGDWRKLGGRFRQKDDGDLEIHVPLTFSKERPALEYFHSSFPSVIEEHLTAKQIPPLPDHPCLFPFPDYTGFADYPGAPESLEDYLCKDTPIISLHVLSFQNATLVVLRYSHMLMDAMAQSAFLRAWCLVLSGNASQVPKLLGARGDVVAEIVSESASKMASQEEFILGKRQLKGWKMFLFGLHSIWDSLWNPPSVTKIIFFPKSAIDKLRERAQNDLVSLFPNKEPPFLSDGDILSAWFGQTVAQSLTASRPITLLQTTNLRFRFPVLKGGSYMQNMTMPVWSTLPEPLSLGNIALKHRNDLIEQTAEPQALAVLDAFAKGTPSVCAPTNSLIAIITNWRKADFFNVARFEAAVTAVGDTSPGRKNPPGTIVFNNAYVPPSGPTFANVFAVLGKDLEGNYWAQSVLLPSAWPTFEQALRELA</sequence>
<dbReference type="InterPro" id="IPR023213">
    <property type="entry name" value="CAT-like_dom_sf"/>
</dbReference>
<dbReference type="Proteomes" id="UP000447873">
    <property type="component" value="Unassembled WGS sequence"/>
</dbReference>
<accession>A0A8H3VCP2</accession>